<evidence type="ECO:0000313" key="3">
    <source>
        <dbReference type="EMBL" id="GEO34667.1"/>
    </source>
</evidence>
<keyword evidence="4" id="KW-1185">Reference proteome</keyword>
<organism evidence="3 4">
    <name type="scientific">Cellulomonas aerilata</name>
    <dbReference type="NCBI Taxonomy" id="515326"/>
    <lineage>
        <taxon>Bacteria</taxon>
        <taxon>Bacillati</taxon>
        <taxon>Actinomycetota</taxon>
        <taxon>Actinomycetes</taxon>
        <taxon>Micrococcales</taxon>
        <taxon>Cellulomonadaceae</taxon>
        <taxon>Cellulomonas</taxon>
    </lineage>
</organism>
<dbReference type="AlphaFoldDB" id="A0A512DDZ3"/>
<dbReference type="OrthoDB" id="3297477at2"/>
<protein>
    <submittedName>
        <fullName evidence="3">ABC transporter permease</fullName>
    </submittedName>
</protein>
<dbReference type="PANTHER" id="PTHR37305:SF1">
    <property type="entry name" value="MEMBRANE PROTEIN"/>
    <property type="match status" value="1"/>
</dbReference>
<evidence type="ECO:0000313" key="4">
    <source>
        <dbReference type="Proteomes" id="UP000321181"/>
    </source>
</evidence>
<feature type="transmembrane region" description="Helical" evidence="2">
    <location>
        <begin position="168"/>
        <end position="192"/>
    </location>
</feature>
<feature type="transmembrane region" description="Helical" evidence="2">
    <location>
        <begin position="123"/>
        <end position="148"/>
    </location>
</feature>
<dbReference type="PANTHER" id="PTHR37305">
    <property type="entry name" value="INTEGRAL MEMBRANE PROTEIN-RELATED"/>
    <property type="match status" value="1"/>
</dbReference>
<feature type="region of interest" description="Disordered" evidence="1">
    <location>
        <begin position="1"/>
        <end position="20"/>
    </location>
</feature>
<keyword evidence="2" id="KW-0812">Transmembrane</keyword>
<feature type="transmembrane region" description="Helical" evidence="2">
    <location>
        <begin position="77"/>
        <end position="102"/>
    </location>
</feature>
<dbReference type="EMBL" id="BJYY01000015">
    <property type="protein sequence ID" value="GEO34667.1"/>
    <property type="molecule type" value="Genomic_DNA"/>
</dbReference>
<feature type="transmembrane region" description="Helical" evidence="2">
    <location>
        <begin position="44"/>
        <end position="65"/>
    </location>
</feature>
<keyword evidence="2" id="KW-0472">Membrane</keyword>
<proteinExistence type="predicted"/>
<evidence type="ECO:0000256" key="2">
    <source>
        <dbReference type="SAM" id="Phobius"/>
    </source>
</evidence>
<dbReference type="Proteomes" id="UP000321181">
    <property type="component" value="Unassembled WGS sequence"/>
</dbReference>
<feature type="transmembrane region" description="Helical" evidence="2">
    <location>
        <begin position="253"/>
        <end position="274"/>
    </location>
</feature>
<gene>
    <name evidence="3" type="ORF">CAE01nite_23920</name>
</gene>
<reference evidence="3 4" key="1">
    <citation type="submission" date="2019-07" db="EMBL/GenBank/DDBJ databases">
        <title>Whole genome shotgun sequence of Cellulomonas aerilata NBRC 106308.</title>
        <authorList>
            <person name="Hosoyama A."/>
            <person name="Uohara A."/>
            <person name="Ohji S."/>
            <person name="Ichikawa N."/>
        </authorList>
    </citation>
    <scope>NUCLEOTIDE SEQUENCE [LARGE SCALE GENOMIC DNA]</scope>
    <source>
        <strain evidence="3 4">NBRC 106308</strain>
    </source>
</reference>
<feature type="compositionally biased region" description="Basic and acidic residues" evidence="1">
    <location>
        <begin position="7"/>
        <end position="20"/>
    </location>
</feature>
<evidence type="ECO:0000256" key="1">
    <source>
        <dbReference type="SAM" id="MobiDB-lite"/>
    </source>
</evidence>
<dbReference type="RefSeq" id="WP_146904694.1">
    <property type="nucleotide sequence ID" value="NZ_BAAARM010000004.1"/>
</dbReference>
<keyword evidence="2" id="KW-1133">Transmembrane helix</keyword>
<accession>A0A512DDZ3</accession>
<sequence>MTTLTADTRRTGPAHRPDRGTERLTFGRVVASEWVKLRTLRSTWWTLGVTVVLMVGIAALVAWGMTQGDEPAPPGMGIIAVTAGTQMAQLAVAVLGVLIITGEYTTGMVRSTFAAVPTRLPALAAKAIVLGVTVLVVGAISTALSYGVTLPFVSGTSLEIDLGDADTVRALVGVPLYLAAIALLALGFGALLRHSAGALAAVLGLLLVIENVVALIPLRFFEAISPYLPATAGSQVMMPSDFAFADPDALGAWQGYGVMLAWVAVVIAVAAVLMRRRDA</sequence>
<name>A0A512DDZ3_9CELL</name>
<feature type="transmembrane region" description="Helical" evidence="2">
    <location>
        <begin position="199"/>
        <end position="221"/>
    </location>
</feature>
<comment type="caution">
    <text evidence="3">The sequence shown here is derived from an EMBL/GenBank/DDBJ whole genome shotgun (WGS) entry which is preliminary data.</text>
</comment>